<evidence type="ECO:0000313" key="1">
    <source>
        <dbReference type="EMBL" id="SDE09411.1"/>
    </source>
</evidence>
<organism evidence="1 2">
    <name type="scientific">Kordiimonas lacus</name>
    <dbReference type="NCBI Taxonomy" id="637679"/>
    <lineage>
        <taxon>Bacteria</taxon>
        <taxon>Pseudomonadati</taxon>
        <taxon>Pseudomonadota</taxon>
        <taxon>Alphaproteobacteria</taxon>
        <taxon>Kordiimonadales</taxon>
        <taxon>Kordiimonadaceae</taxon>
        <taxon>Kordiimonas</taxon>
    </lineage>
</organism>
<dbReference type="RefSeq" id="WP_068304018.1">
    <property type="nucleotide sequence ID" value="NZ_FNAK01000004.1"/>
</dbReference>
<keyword evidence="2" id="KW-1185">Reference proteome</keyword>
<protein>
    <submittedName>
        <fullName evidence="1">Uncharacterized protein</fullName>
    </submittedName>
</protein>
<dbReference type="AlphaFoldDB" id="A0A1G7A3T5"/>
<accession>A0A1G7A3T5</accession>
<dbReference type="Proteomes" id="UP000183685">
    <property type="component" value="Unassembled WGS sequence"/>
</dbReference>
<proteinExistence type="predicted"/>
<reference evidence="1 2" key="1">
    <citation type="submission" date="2016-10" db="EMBL/GenBank/DDBJ databases">
        <authorList>
            <person name="de Groot N.N."/>
        </authorList>
    </citation>
    <scope>NUCLEOTIDE SEQUENCE [LARGE SCALE GENOMIC DNA]</scope>
    <source>
        <strain evidence="1 2">CGMCC 1.9109</strain>
    </source>
</reference>
<sequence>MTIVDKTDKWQEARETTIPRGEPVEALENAWSLKDIALGHIRRLAGKIWTDHNIHDPGIAMLDLLCFAVSDLGFRTNYEVKDLLADAPDAEGAAAPPPQFFTAREILTCAPVTSLDYRKLMIDTDGVKNAWIKPAKHQEIPLFLDREGDRLGYVPPVLGGRNTGQDQDILMRGLNSIFLELSRQVEIKEDLNDNFLHAALTLTIGSGAAATDYPLDLVIGFGGLFDPRELNQANPALYKLQPDNKVHQQKYIIYQADWSPAHMDALFRTSDSFKVTTVRPAFAWLEKDVMVPLMLEFTKGADTIIAGLCLHFTHTGKLNLGAKAVREALAKTIRAKRETWLKALMQRHQRKLIRRFEIVEATIARLQANRAVCEDYANIFGMKVEQIGLCIDIELDPAADTETVYSAIRFEVEQFLSPDIQFRTLEHLLDDGIDPTEIFEGPALDHGFIDPQGLMRDAWPDEINSSDIINILMDIDGIVAVRDLMMSSYIDGAVRKHSQRWSLELINDERHVPRLSLDRSKINFYKGYVPCAIDRAEADLLYEEALAKRERNRLAADVYDIEPPEGTYRALDGYTSIQSHFPLNFGIGHEGLAASESDERKAQALQLKAYLMFFDQMMANYLAQLSQVKNILSINGDSEASFFVGPVYHAPNIATLIRDFMENDGASLDLSDTEAVALAWTAYVANDPNTGYRDNLIAISDTEARYLKRQNRLLDHLLARFAEQFTDYALLLYTLEGRRRADKDLIEDKRTYLKEYPAISSGRSLGFDYFDPARHWKPDNISGLAYRTARLVGIPPRGDRALAPGSGDEVVFTKDGAAWLFELTVPTEGAAPPLVIKSEKDPVRNPTKAAAQRTYYDLIRIITEDVYAYFPPKEDGTHILYFLNSEGEQLAACTEVFASEDAARAALETILAFIDATYFLEGMHVIEHILLRPLTKNADLLGTSSGYECTLPAEIADPYSYRATVVVPALAQRFRNRDMRRLVETTLRLEAPAHISLKICWIDHNQMRDVEAAMKAWTAAKVGVAPDLDVLTSKQNALLAVLRDLTSIYPVATLHDCEDPDDTLNPVVLDHTAIGTFTEKTNDGTDPVSDGD</sequence>
<dbReference type="EMBL" id="FNAK01000004">
    <property type="protein sequence ID" value="SDE09411.1"/>
    <property type="molecule type" value="Genomic_DNA"/>
</dbReference>
<evidence type="ECO:0000313" key="2">
    <source>
        <dbReference type="Proteomes" id="UP000183685"/>
    </source>
</evidence>
<dbReference type="OrthoDB" id="8263000at2"/>
<dbReference type="STRING" id="637679.GCA_001550055_01784"/>
<gene>
    <name evidence="1" type="ORF">SAMN04488071_2073</name>
</gene>
<name>A0A1G7A3T5_9PROT</name>